<evidence type="ECO:0000313" key="3">
    <source>
        <dbReference type="Proteomes" id="UP001293718"/>
    </source>
</evidence>
<keyword evidence="3" id="KW-1185">Reference proteome</keyword>
<proteinExistence type="predicted"/>
<dbReference type="RefSeq" id="WP_322465386.1">
    <property type="nucleotide sequence ID" value="NZ_JAXOJX010000013.1"/>
</dbReference>
<dbReference type="Gene3D" id="3.40.50.10540">
    <property type="entry name" value="Crotonobetainyl-coa:carnitine coa-transferase, domain 1"/>
    <property type="match status" value="1"/>
</dbReference>
<reference evidence="2 3" key="1">
    <citation type="submission" date="2023-11" db="EMBL/GenBank/DDBJ databases">
        <title>Draft genome of Azohydromonas lata strain H1 (DSM1123), a polyhydroxyalkanoate producer.</title>
        <authorList>
            <person name="Traversa D."/>
            <person name="D'Addabbo P."/>
            <person name="Pazzani C."/>
            <person name="Manzari C."/>
            <person name="Chiara M."/>
            <person name="Scrascia M."/>
        </authorList>
    </citation>
    <scope>NUCLEOTIDE SEQUENCE [LARGE SCALE GENOMIC DNA]</scope>
    <source>
        <strain evidence="2 3">H1</strain>
    </source>
</reference>
<dbReference type="PANTHER" id="PTHR48228">
    <property type="entry name" value="SUCCINYL-COA--D-CITRAMALATE COA-TRANSFERASE"/>
    <property type="match status" value="1"/>
</dbReference>
<dbReference type="EMBL" id="JAXOJX010000013">
    <property type="protein sequence ID" value="MDZ5456954.1"/>
    <property type="molecule type" value="Genomic_DNA"/>
</dbReference>
<gene>
    <name evidence="2" type="ORF">SM757_10280</name>
</gene>
<dbReference type="InterPro" id="IPR050509">
    <property type="entry name" value="CoA-transferase_III"/>
</dbReference>
<dbReference type="InterPro" id="IPR044855">
    <property type="entry name" value="CoA-Trfase_III_dom3_sf"/>
</dbReference>
<dbReference type="InterPro" id="IPR023606">
    <property type="entry name" value="CoA-Trfase_III_dom_1_sf"/>
</dbReference>
<dbReference type="PANTHER" id="PTHR48228:SF5">
    <property type="entry name" value="ALPHA-METHYLACYL-COA RACEMASE"/>
    <property type="match status" value="1"/>
</dbReference>
<feature type="region of interest" description="Disordered" evidence="1">
    <location>
        <begin position="338"/>
        <end position="359"/>
    </location>
</feature>
<name>A0ABU5IDQ5_9BURK</name>
<evidence type="ECO:0000313" key="2">
    <source>
        <dbReference type="EMBL" id="MDZ5456954.1"/>
    </source>
</evidence>
<protein>
    <submittedName>
        <fullName evidence="2">CaiB/BaiF CoA-transferase family protein</fullName>
    </submittedName>
</protein>
<comment type="caution">
    <text evidence="2">The sequence shown here is derived from an EMBL/GenBank/DDBJ whole genome shotgun (WGS) entry which is preliminary data.</text>
</comment>
<organism evidence="2 3">
    <name type="scientific">Azohydromonas lata</name>
    <dbReference type="NCBI Taxonomy" id="45677"/>
    <lineage>
        <taxon>Bacteria</taxon>
        <taxon>Pseudomonadati</taxon>
        <taxon>Pseudomonadota</taxon>
        <taxon>Betaproteobacteria</taxon>
        <taxon>Burkholderiales</taxon>
        <taxon>Sphaerotilaceae</taxon>
        <taxon>Azohydromonas</taxon>
    </lineage>
</organism>
<dbReference type="Pfam" id="PF02515">
    <property type="entry name" value="CoA_transf_3"/>
    <property type="match status" value="1"/>
</dbReference>
<dbReference type="Gene3D" id="3.30.1540.10">
    <property type="entry name" value="formyl-coa transferase, domain 3"/>
    <property type="match status" value="1"/>
</dbReference>
<dbReference type="Proteomes" id="UP001293718">
    <property type="component" value="Unassembled WGS sequence"/>
</dbReference>
<accession>A0ABU5IDQ5</accession>
<evidence type="ECO:0000256" key="1">
    <source>
        <dbReference type="SAM" id="MobiDB-lite"/>
    </source>
</evidence>
<sequence length="384" mass="40428">MGRNTTAAGPLQGLRIVEFAGLGPCPLAGMLLADMGADVIVIERAAAPASGALQRVATDRNKRSIALNLKHPDGLEAAWRLLESADALIEGFRPGVMERLGLGPDAAASRNPRLVYGRVTGWGQSGPLAQAAGHDLNYVALTGALDLSRRDGAAPTVPPSLVGDMGGGAMFLAFGLVCALMEAQRSGRGQVVDAAMVDGVAALSAMVRHMRGSAWWPSERSHAVLLGSAPFYDAYECADGRFVTLAALEPPFYAELLRRLGLDDVDPAQQHEHARWPALKERIAALMRTQPRAHWCALLEGSDACFAPVLDLQEAETHPHNTARGVYVNVAGEVQPAAAPRFSRTPGREPAPAPRPGEHGAELLRELGYGDDAVAALRAAGACA</sequence>
<dbReference type="SUPFAM" id="SSF89796">
    <property type="entry name" value="CoA-transferase family III (CaiB/BaiF)"/>
    <property type="match status" value="1"/>
</dbReference>
<dbReference type="InterPro" id="IPR003673">
    <property type="entry name" value="CoA-Trfase_fam_III"/>
</dbReference>